<dbReference type="AlphaFoldDB" id="A0A931I796"/>
<dbReference type="Proteomes" id="UP000655751">
    <property type="component" value="Unassembled WGS sequence"/>
</dbReference>
<organism evidence="1 2">
    <name type="scientific">Nocardia bovistercoris</name>
    <dbReference type="NCBI Taxonomy" id="2785916"/>
    <lineage>
        <taxon>Bacteria</taxon>
        <taxon>Bacillati</taxon>
        <taxon>Actinomycetota</taxon>
        <taxon>Actinomycetes</taxon>
        <taxon>Mycobacteriales</taxon>
        <taxon>Nocardiaceae</taxon>
        <taxon>Nocardia</taxon>
    </lineage>
</organism>
<gene>
    <name evidence="1" type="ORF">IT779_07750</name>
</gene>
<reference evidence="1" key="1">
    <citation type="submission" date="2020-11" db="EMBL/GenBank/DDBJ databases">
        <title>Nocardia NEAU-351.nov., a novel actinomycete isolated from the cow dung.</title>
        <authorList>
            <person name="Zhang X."/>
        </authorList>
    </citation>
    <scope>NUCLEOTIDE SEQUENCE</scope>
    <source>
        <strain evidence="1">NEAU-351</strain>
    </source>
</reference>
<dbReference type="RefSeq" id="WP_196148436.1">
    <property type="nucleotide sequence ID" value="NZ_JADMLG010000002.1"/>
</dbReference>
<dbReference type="Gene3D" id="3.40.50.300">
    <property type="entry name" value="P-loop containing nucleotide triphosphate hydrolases"/>
    <property type="match status" value="1"/>
</dbReference>
<accession>A0A931I796</accession>
<protein>
    <submittedName>
        <fullName evidence="1">Uncharacterized protein</fullName>
    </submittedName>
</protein>
<dbReference type="InterPro" id="IPR027417">
    <property type="entry name" value="P-loop_NTPase"/>
</dbReference>
<name>A0A931I796_9NOCA</name>
<keyword evidence="2" id="KW-1185">Reference proteome</keyword>
<sequence length="207" mass="22865">MKDTPTLRLAVTGAPRTGKTAVCTALSLVTGMDYATISDHLAAPTGERRLAYTVEAPVRAFEHRMDTEARLSAFISDGSVLHEWAAAEALRRTRRMSHWIRNPRDLPYRTFEKRFLGALGEIVHRRARTTYHGFVHLRLDPASVDDDVDTFRTTTDQVIREAIHATSVPYVVTAGTVEEIVTGVAGMFQLPLLMPVDDAVNAALHAA</sequence>
<evidence type="ECO:0000313" key="2">
    <source>
        <dbReference type="Proteomes" id="UP000655751"/>
    </source>
</evidence>
<proteinExistence type="predicted"/>
<dbReference type="EMBL" id="JADMLG010000002">
    <property type="protein sequence ID" value="MBH0776174.1"/>
    <property type="molecule type" value="Genomic_DNA"/>
</dbReference>
<comment type="caution">
    <text evidence="1">The sequence shown here is derived from an EMBL/GenBank/DDBJ whole genome shotgun (WGS) entry which is preliminary data.</text>
</comment>
<evidence type="ECO:0000313" key="1">
    <source>
        <dbReference type="EMBL" id="MBH0776174.1"/>
    </source>
</evidence>